<proteinExistence type="predicted"/>
<organism evidence="2">
    <name type="scientific">uncultured Thermomicrobiales bacterium</name>
    <dbReference type="NCBI Taxonomy" id="1645740"/>
    <lineage>
        <taxon>Bacteria</taxon>
        <taxon>Pseudomonadati</taxon>
        <taxon>Thermomicrobiota</taxon>
        <taxon>Thermomicrobia</taxon>
        <taxon>Thermomicrobiales</taxon>
        <taxon>environmental samples</taxon>
    </lineage>
</organism>
<dbReference type="EMBL" id="CADCWG010000168">
    <property type="protein sequence ID" value="CAA9561874.1"/>
    <property type="molecule type" value="Genomic_DNA"/>
</dbReference>
<feature type="non-terminal residue" evidence="2">
    <location>
        <position position="1"/>
    </location>
</feature>
<sequence>GRLAGWSPRGGRCRGGARAAPGPCSLVGRPSPGRAPDRRGWAGGAWDDRV</sequence>
<reference evidence="2" key="1">
    <citation type="submission" date="2020-02" db="EMBL/GenBank/DDBJ databases">
        <authorList>
            <person name="Meier V. D."/>
        </authorList>
    </citation>
    <scope>NUCLEOTIDE SEQUENCE</scope>
    <source>
        <strain evidence="2">AVDCRST_MAG49</strain>
    </source>
</reference>
<protein>
    <submittedName>
        <fullName evidence="2">Uncharacterized protein</fullName>
    </submittedName>
</protein>
<feature type="compositionally biased region" description="Basic and acidic residues" evidence="1">
    <location>
        <begin position="35"/>
        <end position="50"/>
    </location>
</feature>
<gene>
    <name evidence="2" type="ORF">AVDCRST_MAG49-2465</name>
</gene>
<feature type="non-terminal residue" evidence="2">
    <location>
        <position position="50"/>
    </location>
</feature>
<evidence type="ECO:0000313" key="2">
    <source>
        <dbReference type="EMBL" id="CAA9561874.1"/>
    </source>
</evidence>
<evidence type="ECO:0000256" key="1">
    <source>
        <dbReference type="SAM" id="MobiDB-lite"/>
    </source>
</evidence>
<dbReference type="AlphaFoldDB" id="A0A6J4UVP8"/>
<name>A0A6J4UVP8_9BACT</name>
<accession>A0A6J4UVP8</accession>
<feature type="region of interest" description="Disordered" evidence="1">
    <location>
        <begin position="1"/>
        <end position="50"/>
    </location>
</feature>